<dbReference type="Proteomes" id="UP000242469">
    <property type="component" value="Unassembled WGS sequence"/>
</dbReference>
<evidence type="ECO:0000256" key="6">
    <source>
        <dbReference type="ARBA" id="ARBA00022801"/>
    </source>
</evidence>
<name>A0A1H4H7J5_9GAMM</name>
<reference evidence="9" key="1">
    <citation type="submission" date="2016-10" db="EMBL/GenBank/DDBJ databases">
        <authorList>
            <person name="Varghese N."/>
            <person name="Submissions S."/>
        </authorList>
    </citation>
    <scope>NUCLEOTIDE SEQUENCE [LARGE SCALE GENOMIC DNA]</scope>
    <source>
        <strain evidence="9">DSM 11526</strain>
    </source>
</reference>
<dbReference type="Pfam" id="PF05840">
    <property type="entry name" value="Phage_GPA"/>
    <property type="match status" value="1"/>
</dbReference>
<dbReference type="AlphaFoldDB" id="A0A1H4H7J5"/>
<evidence type="ECO:0000256" key="3">
    <source>
        <dbReference type="ARBA" id="ARBA00022705"/>
    </source>
</evidence>
<evidence type="ECO:0000313" key="9">
    <source>
        <dbReference type="Proteomes" id="UP000242469"/>
    </source>
</evidence>
<organism evidence="8 9">
    <name type="scientific">Marinobacterium iners DSM 11526</name>
    <dbReference type="NCBI Taxonomy" id="1122198"/>
    <lineage>
        <taxon>Bacteria</taxon>
        <taxon>Pseudomonadati</taxon>
        <taxon>Pseudomonadota</taxon>
        <taxon>Gammaproteobacteria</taxon>
        <taxon>Oceanospirillales</taxon>
        <taxon>Oceanospirillaceae</taxon>
        <taxon>Marinobacterium</taxon>
    </lineage>
</organism>
<keyword evidence="6" id="KW-0378">Hydrolase</keyword>
<keyword evidence="3" id="KW-0235">DNA replication</keyword>
<evidence type="ECO:0000256" key="4">
    <source>
        <dbReference type="ARBA" id="ARBA00022722"/>
    </source>
</evidence>
<dbReference type="RefSeq" id="WP_175527731.1">
    <property type="nucleotide sequence ID" value="NZ_FNRJ01000031.1"/>
</dbReference>
<keyword evidence="5" id="KW-0255">Endonuclease</keyword>
<comment type="function">
    <text evidence="1">Possible endonuclease which induces a single-strand cut and initiates DNA replication.</text>
</comment>
<evidence type="ECO:0000313" key="8">
    <source>
        <dbReference type="EMBL" id="SEB17807.1"/>
    </source>
</evidence>
<accession>A0A1H4H7J5</accession>
<dbReference type="InterPro" id="IPR008766">
    <property type="entry name" value="Replication_gene_A-like"/>
</dbReference>
<proteinExistence type="inferred from homology"/>
<evidence type="ECO:0000256" key="5">
    <source>
        <dbReference type="ARBA" id="ARBA00022759"/>
    </source>
</evidence>
<dbReference type="GO" id="GO:0016787">
    <property type="term" value="F:hydrolase activity"/>
    <property type="evidence" value="ECO:0007669"/>
    <property type="project" value="UniProtKB-KW"/>
</dbReference>
<feature type="domain" description="Replication gene A protein-like" evidence="7">
    <location>
        <begin position="125"/>
        <end position="372"/>
    </location>
</feature>
<gene>
    <name evidence="8" type="ORF">SAMN02745729_13112</name>
</gene>
<evidence type="ECO:0000259" key="7">
    <source>
        <dbReference type="Pfam" id="PF05840"/>
    </source>
</evidence>
<protein>
    <submittedName>
        <fullName evidence="8">Bacteriophage replication gene A protein (GPA)</fullName>
    </submittedName>
</protein>
<comment type="similarity">
    <text evidence="2">Belongs to the phage GPA family.</text>
</comment>
<evidence type="ECO:0000256" key="1">
    <source>
        <dbReference type="ARBA" id="ARBA00003293"/>
    </source>
</evidence>
<keyword evidence="9" id="KW-1185">Reference proteome</keyword>
<dbReference type="EMBL" id="FNRJ01000031">
    <property type="protein sequence ID" value="SEB17807.1"/>
    <property type="molecule type" value="Genomic_DNA"/>
</dbReference>
<dbReference type="GO" id="GO:0006260">
    <property type="term" value="P:DNA replication"/>
    <property type="evidence" value="ECO:0007669"/>
    <property type="project" value="UniProtKB-KW"/>
</dbReference>
<sequence>MTPDSACDLLRQHGTHECHDFRKQLFLRHESLCSELAKSYLLTVHESSYVQANRNLLDVDQRLTVHDLNLSADLDSLKTFCRSRALECTQAAERARYSPESFQALRAQAEKYRLTPPLPKDFEGDLLPCIKRLCNEGWWLRKVQKLQRRTIESIARDLGLVCSQRSAYSSSYTRESRRRQKAKTAEYLQNTYIENDAGQQFSLKDLHDRSVSNPAVRRAELMTRIKGFEMVAQHLGHVGEFYTITTPSRMHARLKRGGSNTKYDGTAPDEAHKYLTELFRCIRAKLHRNDLNVYGLRVVEPNHDGTPHWHLLLFMPAEQCEQVRAIFREYSLRSDPDERGAAKHRFTAKRIDLSRGSAAGYVAKYVAKNIDGENLDTDLRGLDAKDSARAIDAWSSTYNIRQFQFIGGPSVTVWRELRRLARTDNERNDSELLHSAIQAADAAEWAAFVMVMGGPIMRRILRPIQSLYERKQLADPDTGEIQEDAITRFGDAKAPRLVGLLVEAQEIITRSRLWKLVPKGVPPHTCERRGTGVRRYAALDLCQ</sequence>
<dbReference type="GO" id="GO:0004519">
    <property type="term" value="F:endonuclease activity"/>
    <property type="evidence" value="ECO:0007669"/>
    <property type="project" value="UniProtKB-KW"/>
</dbReference>
<keyword evidence="4" id="KW-0540">Nuclease</keyword>
<dbReference type="STRING" id="1122198.SAMN02745729_13112"/>
<evidence type="ECO:0000256" key="2">
    <source>
        <dbReference type="ARBA" id="ARBA00009260"/>
    </source>
</evidence>